<evidence type="ECO:0000259" key="5">
    <source>
        <dbReference type="Pfam" id="PF00082"/>
    </source>
</evidence>
<dbReference type="Gene3D" id="3.40.50.200">
    <property type="entry name" value="Peptidase S8/S53 domain"/>
    <property type="match status" value="1"/>
</dbReference>
<evidence type="ECO:0000256" key="3">
    <source>
        <dbReference type="ARBA" id="ARBA00022801"/>
    </source>
</evidence>
<dbReference type="RefSeq" id="WP_117688605.1">
    <property type="nucleotide sequence ID" value="NZ_JBGKQN010000004.1"/>
</dbReference>
<dbReference type="Proteomes" id="UP000260793">
    <property type="component" value="Unassembled WGS sequence"/>
</dbReference>
<dbReference type="GO" id="GO:0004252">
    <property type="term" value="F:serine-type endopeptidase activity"/>
    <property type="evidence" value="ECO:0007669"/>
    <property type="project" value="InterPro"/>
</dbReference>
<dbReference type="PANTHER" id="PTHR43806:SF11">
    <property type="entry name" value="CEREVISIN-RELATED"/>
    <property type="match status" value="1"/>
</dbReference>
<dbReference type="PANTHER" id="PTHR43806">
    <property type="entry name" value="PEPTIDASE S8"/>
    <property type="match status" value="1"/>
</dbReference>
<organism evidence="6 7">
    <name type="scientific">[Ruminococcus] lactaris</name>
    <dbReference type="NCBI Taxonomy" id="46228"/>
    <lineage>
        <taxon>Bacteria</taxon>
        <taxon>Bacillati</taxon>
        <taxon>Bacillota</taxon>
        <taxon>Clostridia</taxon>
        <taxon>Lachnospirales</taxon>
        <taxon>Lachnospiraceae</taxon>
        <taxon>Mediterraneibacter</taxon>
    </lineage>
</organism>
<name>A0A3E4LIS1_9FIRM</name>
<accession>A0A3E4LIS1</accession>
<keyword evidence="4" id="KW-0720">Serine protease</keyword>
<dbReference type="PROSITE" id="PS00137">
    <property type="entry name" value="SUBTILASE_HIS"/>
    <property type="match status" value="1"/>
</dbReference>
<evidence type="ECO:0000313" key="6">
    <source>
        <dbReference type="EMBL" id="RGK37363.1"/>
    </source>
</evidence>
<keyword evidence="3" id="KW-0378">Hydrolase</keyword>
<reference evidence="6 7" key="1">
    <citation type="submission" date="2018-08" db="EMBL/GenBank/DDBJ databases">
        <title>A genome reference for cultivated species of the human gut microbiota.</title>
        <authorList>
            <person name="Zou Y."/>
            <person name="Xue W."/>
            <person name="Luo G."/>
        </authorList>
    </citation>
    <scope>NUCLEOTIDE SEQUENCE [LARGE SCALE GENOMIC DNA]</scope>
    <source>
        <strain evidence="6 7">TF11-7</strain>
    </source>
</reference>
<dbReference type="AlphaFoldDB" id="A0A3E4LIS1"/>
<dbReference type="InterPro" id="IPR036852">
    <property type="entry name" value="Peptidase_S8/S53_dom_sf"/>
</dbReference>
<dbReference type="PRINTS" id="PR00723">
    <property type="entry name" value="SUBTILISIN"/>
</dbReference>
<evidence type="ECO:0000313" key="7">
    <source>
        <dbReference type="Proteomes" id="UP000260793"/>
    </source>
</evidence>
<dbReference type="SUPFAM" id="SSF52743">
    <property type="entry name" value="Subtilisin-like"/>
    <property type="match status" value="1"/>
</dbReference>
<dbReference type="InterPro" id="IPR034045">
    <property type="entry name" value="Pep_S8_CspA-like"/>
</dbReference>
<dbReference type="InterPro" id="IPR022398">
    <property type="entry name" value="Peptidase_S8_His-AS"/>
</dbReference>
<feature type="domain" description="Peptidase S8/S53" evidence="5">
    <location>
        <begin position="434"/>
        <end position="554"/>
    </location>
</feature>
<sequence length="568" mass="62742">MPDLETCRRNILSEDYRDFIENRTRTPLFNELLLQNPCEQDAGSGYTCYYFPKESVEPITLSRFSYNSIPQCFSPLSMETLNQAGILPVQNYPTLQLKGQGVLIGFLDSGIDYTSRLFRNLDGSTRIAAIWDQTIQSGTPPQGFAYGTEYARETINAALSSEDPASLVPSVDDTGHGTFVASLAAGGADISEQFLGAAPECTIAMVKLKTAKQYLKEYYCIASDAVCYQETDLLLGVKYLNDLASALDLPLVMCITVGTNMGGHVGTLPLPSQLGAYSLVANRIAVIGTGNEADKRHHYYNTIQNLSDTKTVEIRVGENVSGFMLELWVMIPNILSISIISPSGENSSRISFRVGSNVELDFLFEKTKVYVNYRLMVEKTNSELVFFRFNTPAAGIWKIVVEPVRLIDGQFHMWLPVTEFLDGEVYFLESDPYYTLTNPANAPSPIIVSYYDGKNGGLAQASGRGYTRTQFQNPSITAPGINVKGALPGGRFTVRSGSCISTAITAGAVALMLEWELEQKNITGIDVFQIKSLLILGAIRPDFLKYPNREWGYGQLNLYNTFEAMRQL</sequence>
<dbReference type="InterPro" id="IPR015500">
    <property type="entry name" value="Peptidase_S8_subtilisin-rel"/>
</dbReference>
<dbReference type="Pfam" id="PF00082">
    <property type="entry name" value="Peptidase_S8"/>
    <property type="match status" value="2"/>
</dbReference>
<dbReference type="EMBL" id="QSQN01000040">
    <property type="protein sequence ID" value="RGK37363.1"/>
    <property type="molecule type" value="Genomic_DNA"/>
</dbReference>
<evidence type="ECO:0000256" key="2">
    <source>
        <dbReference type="ARBA" id="ARBA00022670"/>
    </source>
</evidence>
<proteinExistence type="inferred from homology"/>
<dbReference type="InterPro" id="IPR017310">
    <property type="entry name" value="Pept_S8A_subtilisin_clostridia"/>
</dbReference>
<protein>
    <submittedName>
        <fullName evidence="6">Peptidase</fullName>
    </submittedName>
</protein>
<dbReference type="PIRSF" id="PIRSF037894">
    <property type="entry name" value="Subtilisin_rel_CspABC"/>
    <property type="match status" value="1"/>
</dbReference>
<dbReference type="CDD" id="cd07478">
    <property type="entry name" value="Peptidases_S8_CspA-like"/>
    <property type="match status" value="1"/>
</dbReference>
<gene>
    <name evidence="6" type="ORF">DXD17_12510</name>
</gene>
<dbReference type="Gene3D" id="2.60.120.1290">
    <property type="match status" value="1"/>
</dbReference>
<dbReference type="InterPro" id="IPR050131">
    <property type="entry name" value="Peptidase_S8_subtilisin-like"/>
</dbReference>
<comment type="similarity">
    <text evidence="1">Belongs to the peptidase S8 family.</text>
</comment>
<comment type="caution">
    <text evidence="6">The sequence shown here is derived from an EMBL/GenBank/DDBJ whole genome shotgun (WGS) entry which is preliminary data.</text>
</comment>
<evidence type="ECO:0000256" key="1">
    <source>
        <dbReference type="ARBA" id="ARBA00011073"/>
    </source>
</evidence>
<keyword evidence="2" id="KW-0645">Protease</keyword>
<evidence type="ECO:0000256" key="4">
    <source>
        <dbReference type="ARBA" id="ARBA00022825"/>
    </source>
</evidence>
<dbReference type="InterPro" id="IPR000209">
    <property type="entry name" value="Peptidase_S8/S53_dom"/>
</dbReference>
<dbReference type="GO" id="GO:0006508">
    <property type="term" value="P:proteolysis"/>
    <property type="evidence" value="ECO:0007669"/>
    <property type="project" value="UniProtKB-KW"/>
</dbReference>
<feature type="domain" description="Peptidase S8/S53" evidence="5">
    <location>
        <begin position="99"/>
        <end position="212"/>
    </location>
</feature>